<dbReference type="Pfam" id="PF00730">
    <property type="entry name" value="HhH-GPD"/>
    <property type="match status" value="1"/>
</dbReference>
<dbReference type="AlphaFoldDB" id="A0AAV1DX97"/>
<dbReference type="GO" id="GO:0016787">
    <property type="term" value="F:hydrolase activity"/>
    <property type="evidence" value="ECO:0007669"/>
    <property type="project" value="UniProtKB-ARBA"/>
</dbReference>
<dbReference type="InterPro" id="IPR023170">
    <property type="entry name" value="HhH_base_excis_C"/>
</dbReference>
<evidence type="ECO:0000313" key="3">
    <source>
        <dbReference type="EMBL" id="CAI9112511.1"/>
    </source>
</evidence>
<organism evidence="3 4">
    <name type="scientific">Oldenlandia corymbosa var. corymbosa</name>
    <dbReference type="NCBI Taxonomy" id="529605"/>
    <lineage>
        <taxon>Eukaryota</taxon>
        <taxon>Viridiplantae</taxon>
        <taxon>Streptophyta</taxon>
        <taxon>Embryophyta</taxon>
        <taxon>Tracheophyta</taxon>
        <taxon>Spermatophyta</taxon>
        <taxon>Magnoliopsida</taxon>
        <taxon>eudicotyledons</taxon>
        <taxon>Gunneridae</taxon>
        <taxon>Pentapetalae</taxon>
        <taxon>asterids</taxon>
        <taxon>lamiids</taxon>
        <taxon>Gentianales</taxon>
        <taxon>Rubiaceae</taxon>
        <taxon>Rubioideae</taxon>
        <taxon>Spermacoceae</taxon>
        <taxon>Hedyotis-Oldenlandia complex</taxon>
        <taxon>Oldenlandia</taxon>
    </lineage>
</organism>
<accession>A0AAV1DX97</accession>
<dbReference type="PANTHER" id="PTHR47203:SF1">
    <property type="entry name" value="HYPOTHETICAL BASE EXCISION DNA REPAIR PROTEIN (EUROFUNG)"/>
    <property type="match status" value="1"/>
</dbReference>
<dbReference type="Gene3D" id="1.10.1670.10">
    <property type="entry name" value="Helix-hairpin-Helix base-excision DNA repair enzymes (C-terminal)"/>
    <property type="match status" value="1"/>
</dbReference>
<keyword evidence="4" id="KW-1185">Reference proteome</keyword>
<dbReference type="Gene3D" id="1.10.340.30">
    <property type="entry name" value="Hypothetical protein, domain 2"/>
    <property type="match status" value="1"/>
</dbReference>
<reference evidence="3" key="1">
    <citation type="submission" date="2023-03" db="EMBL/GenBank/DDBJ databases">
        <authorList>
            <person name="Julca I."/>
        </authorList>
    </citation>
    <scope>NUCLEOTIDE SEQUENCE</scope>
</reference>
<dbReference type="GO" id="GO:0140097">
    <property type="term" value="F:catalytic activity, acting on DNA"/>
    <property type="evidence" value="ECO:0007669"/>
    <property type="project" value="UniProtKB-ARBA"/>
</dbReference>
<dbReference type="CDD" id="cd00056">
    <property type="entry name" value="ENDO3c"/>
    <property type="match status" value="1"/>
</dbReference>
<dbReference type="InterPro" id="IPR011257">
    <property type="entry name" value="DNA_glycosylase"/>
</dbReference>
<dbReference type="GO" id="GO:0006284">
    <property type="term" value="P:base-excision repair"/>
    <property type="evidence" value="ECO:0007669"/>
    <property type="project" value="InterPro"/>
</dbReference>
<sequence length="280" mass="31392">MPKIRKRKQAQEKTSSPFPDHPRPTPEECRAVRDALLELHGFPQEFVEYRNLRANVAASENSLLPENDSGNPSKETVLDGLVSTILSQNTTEVNSRRAFASLKSAFPTWEDVLAAGSRHLEDAIRCGGLAPTKASCIKNILNCLLQKRGKLCLEHLRHLSVDEVKAELAQFKGIGPKTVACVLMFHLQKDDFPVDTHVFHIAKRIGWIPAVADVKRTYIHLNCRIPNSLKFDLNCLLYIHGKLCEQCSRKGNHGEGKKRNGESCPLLTRDHSHFCLTNSK</sequence>
<evidence type="ECO:0000259" key="2">
    <source>
        <dbReference type="SMART" id="SM00478"/>
    </source>
</evidence>
<name>A0AAV1DX97_OLDCO</name>
<proteinExistence type="predicted"/>
<dbReference type="SMART" id="SM00478">
    <property type="entry name" value="ENDO3c"/>
    <property type="match status" value="1"/>
</dbReference>
<gene>
    <name evidence="3" type="ORF">OLC1_LOCUS19697</name>
</gene>
<dbReference type="EMBL" id="OX459124">
    <property type="protein sequence ID" value="CAI9112511.1"/>
    <property type="molecule type" value="Genomic_DNA"/>
</dbReference>
<protein>
    <submittedName>
        <fullName evidence="3">OLC1v1012972C2</fullName>
    </submittedName>
</protein>
<feature type="region of interest" description="Disordered" evidence="1">
    <location>
        <begin position="1"/>
        <end position="27"/>
    </location>
</feature>
<feature type="domain" description="HhH-GPD" evidence="2">
    <location>
        <begin position="86"/>
        <end position="243"/>
    </location>
</feature>
<dbReference type="SUPFAM" id="SSF48150">
    <property type="entry name" value="DNA-glycosylase"/>
    <property type="match status" value="1"/>
</dbReference>
<evidence type="ECO:0000256" key="1">
    <source>
        <dbReference type="SAM" id="MobiDB-lite"/>
    </source>
</evidence>
<dbReference type="PANTHER" id="PTHR47203">
    <property type="match status" value="1"/>
</dbReference>
<dbReference type="Proteomes" id="UP001161247">
    <property type="component" value="Chromosome 7"/>
</dbReference>
<evidence type="ECO:0000313" key="4">
    <source>
        <dbReference type="Proteomes" id="UP001161247"/>
    </source>
</evidence>
<dbReference type="InterPro" id="IPR003265">
    <property type="entry name" value="HhH-GPD_domain"/>
</dbReference>